<keyword evidence="6" id="KW-1185">Reference proteome</keyword>
<dbReference type="PANTHER" id="PTHR30270:SF0">
    <property type="entry name" value="THIAMINE-MONOPHOSPHATE KINASE"/>
    <property type="match status" value="1"/>
</dbReference>
<proteinExistence type="inferred from homology"/>
<organism evidence="5 6">
    <name type="scientific">Neisseria oralis</name>
    <dbReference type="NCBI Taxonomy" id="1107316"/>
    <lineage>
        <taxon>Bacteria</taxon>
        <taxon>Pseudomonadati</taxon>
        <taxon>Pseudomonadota</taxon>
        <taxon>Betaproteobacteria</taxon>
        <taxon>Neisseriales</taxon>
        <taxon>Neisseriaceae</taxon>
        <taxon>Neisseria</taxon>
    </lineage>
</organism>
<keyword evidence="2" id="KW-0547">Nucleotide-binding</keyword>
<comment type="miscellaneous">
    <text evidence="2">Reaction mechanism of ThiL seems to utilize a direct, inline transfer of the gamma-phosphate of ATP to TMP rather than a phosphorylated enzyme intermediate.</text>
</comment>
<feature type="binding site" evidence="2">
    <location>
        <position position="72"/>
    </location>
    <ligand>
        <name>Mg(2+)</name>
        <dbReference type="ChEBI" id="CHEBI:18420"/>
        <label>4</label>
    </ligand>
</feature>
<feature type="binding site" evidence="2">
    <location>
        <position position="43"/>
    </location>
    <ligand>
        <name>Mg(2+)</name>
        <dbReference type="ChEBI" id="CHEBI:18420"/>
        <label>1</label>
    </ligand>
</feature>
<dbReference type="InterPro" id="IPR006283">
    <property type="entry name" value="ThiL-like"/>
</dbReference>
<comment type="pathway">
    <text evidence="2">Cofactor biosynthesis; thiamine diphosphate biosynthesis; thiamine diphosphate from thiamine phosphate: step 1/1.</text>
</comment>
<feature type="binding site" evidence="2">
    <location>
        <position position="315"/>
    </location>
    <ligand>
        <name>substrate</name>
    </ligand>
</feature>
<feature type="binding site" evidence="2">
    <location>
        <position position="44"/>
    </location>
    <ligand>
        <name>Mg(2+)</name>
        <dbReference type="ChEBI" id="CHEBI:18420"/>
        <label>2</label>
    </ligand>
</feature>
<keyword evidence="2" id="KW-0460">Magnesium</keyword>
<feature type="domain" description="PurM-like C-terminal" evidence="4">
    <location>
        <begin position="147"/>
        <end position="301"/>
    </location>
</feature>
<comment type="function">
    <text evidence="2">Catalyzes the ATP-dependent phosphorylation of thiamine-monophosphate (TMP) to form thiamine-pyrophosphate (TPP), the active form of vitamin B1.</text>
</comment>
<dbReference type="EMBL" id="JBJGEB010000003">
    <property type="protein sequence ID" value="MFK7641687.1"/>
    <property type="molecule type" value="Genomic_DNA"/>
</dbReference>
<accession>A0ABW8Q4D9</accession>
<feature type="binding site" evidence="2">
    <location>
        <position position="119"/>
    </location>
    <ligand>
        <name>Mg(2+)</name>
        <dbReference type="ChEBI" id="CHEBI:18420"/>
        <label>1</label>
    </ligand>
</feature>
<evidence type="ECO:0000256" key="1">
    <source>
        <dbReference type="ARBA" id="ARBA00022977"/>
    </source>
</evidence>
<dbReference type="NCBIfam" id="TIGR01379">
    <property type="entry name" value="thiL"/>
    <property type="match status" value="1"/>
</dbReference>
<feature type="binding site" evidence="2">
    <location>
        <position position="27"/>
    </location>
    <ligand>
        <name>Mg(2+)</name>
        <dbReference type="ChEBI" id="CHEBI:18420"/>
        <label>4</label>
    </ligand>
</feature>
<keyword evidence="2" id="KW-0479">Metal-binding</keyword>
<gene>
    <name evidence="2 5" type="primary">thiL</name>
    <name evidence="5" type="ORF">ACI43T_04130</name>
</gene>
<protein>
    <recommendedName>
        <fullName evidence="2">Thiamine-monophosphate kinase</fullName>
        <shortName evidence="2">TMP kinase</shortName>
        <shortName evidence="2">Thiamine-phosphate kinase</shortName>
        <ecNumber evidence="2">2.7.4.16</ecNumber>
    </recommendedName>
</protein>
<dbReference type="InterPro" id="IPR036921">
    <property type="entry name" value="PurM-like_N_sf"/>
</dbReference>
<comment type="similarity">
    <text evidence="2">Belongs to the thiamine-monophosphate kinase family.</text>
</comment>
<dbReference type="Proteomes" id="UP001621964">
    <property type="component" value="Unassembled WGS sequence"/>
</dbReference>
<feature type="binding site" evidence="2">
    <location>
        <position position="208"/>
    </location>
    <ligand>
        <name>Mg(2+)</name>
        <dbReference type="ChEBI" id="CHEBI:18420"/>
        <label>3</label>
    </ligand>
</feature>
<keyword evidence="2 5" id="KW-0808">Transferase</keyword>
<dbReference type="SUPFAM" id="SSF55326">
    <property type="entry name" value="PurM N-terminal domain-like"/>
    <property type="match status" value="1"/>
</dbReference>
<feature type="binding site" evidence="2">
    <location>
        <position position="27"/>
    </location>
    <ligand>
        <name>Mg(2+)</name>
        <dbReference type="ChEBI" id="CHEBI:18420"/>
        <label>3</label>
    </ligand>
</feature>
<dbReference type="InterPro" id="IPR010918">
    <property type="entry name" value="PurM-like_C_dom"/>
</dbReference>
<dbReference type="PANTHER" id="PTHR30270">
    <property type="entry name" value="THIAMINE-MONOPHOSPHATE KINASE"/>
    <property type="match status" value="1"/>
</dbReference>
<dbReference type="HAMAP" id="MF_02128">
    <property type="entry name" value="TMP_kinase"/>
    <property type="match status" value="1"/>
</dbReference>
<dbReference type="Gene3D" id="3.90.650.10">
    <property type="entry name" value="PurM-like C-terminal domain"/>
    <property type="match status" value="1"/>
</dbReference>
<feature type="binding site" evidence="2">
    <location>
        <position position="72"/>
    </location>
    <ligand>
        <name>Mg(2+)</name>
        <dbReference type="ChEBI" id="CHEBI:18420"/>
        <label>2</label>
    </ligand>
</feature>
<dbReference type="CDD" id="cd02194">
    <property type="entry name" value="ThiL"/>
    <property type="match status" value="1"/>
</dbReference>
<dbReference type="GO" id="GO:0009030">
    <property type="term" value="F:thiamine-phosphate kinase activity"/>
    <property type="evidence" value="ECO:0007669"/>
    <property type="project" value="UniProtKB-EC"/>
</dbReference>
<evidence type="ECO:0000313" key="5">
    <source>
        <dbReference type="EMBL" id="MFK7641687.1"/>
    </source>
</evidence>
<dbReference type="Gene3D" id="3.30.1330.10">
    <property type="entry name" value="PurM-like, N-terminal domain"/>
    <property type="match status" value="1"/>
</dbReference>
<feature type="binding site" evidence="2">
    <location>
        <position position="259"/>
    </location>
    <ligand>
        <name>substrate</name>
    </ligand>
</feature>
<feature type="binding site" evidence="2">
    <location>
        <position position="44"/>
    </location>
    <ligand>
        <name>Mg(2+)</name>
        <dbReference type="ChEBI" id="CHEBI:18420"/>
        <label>1</label>
    </ligand>
</feature>
<keyword evidence="2 5" id="KW-0418">Kinase</keyword>
<feature type="binding site" evidence="2">
    <location>
        <position position="211"/>
    </location>
    <ligand>
        <name>Mg(2+)</name>
        <dbReference type="ChEBI" id="CHEBI:18420"/>
        <label>5</label>
    </ligand>
</feature>
<dbReference type="InterPro" id="IPR016188">
    <property type="entry name" value="PurM-like_N"/>
</dbReference>
<dbReference type="SUPFAM" id="SSF56042">
    <property type="entry name" value="PurM C-terminal domain-like"/>
    <property type="match status" value="1"/>
</dbReference>
<feature type="binding site" evidence="2">
    <location>
        <position position="51"/>
    </location>
    <ligand>
        <name>substrate</name>
    </ligand>
</feature>
<dbReference type="RefSeq" id="WP_377079573.1">
    <property type="nucleotide sequence ID" value="NZ_JBJGEB010000003.1"/>
</dbReference>
<feature type="binding site" evidence="2">
    <location>
        <position position="143"/>
    </location>
    <ligand>
        <name>ATP</name>
        <dbReference type="ChEBI" id="CHEBI:30616"/>
    </ligand>
</feature>
<evidence type="ECO:0000313" key="6">
    <source>
        <dbReference type="Proteomes" id="UP001621964"/>
    </source>
</evidence>
<dbReference type="EC" id="2.7.4.16" evidence="2"/>
<comment type="caution">
    <text evidence="5">The sequence shown here is derived from an EMBL/GenBank/DDBJ whole genome shotgun (WGS) entry which is preliminary data.</text>
</comment>
<feature type="binding site" evidence="2">
    <location>
        <position position="42"/>
    </location>
    <ligand>
        <name>Mg(2+)</name>
        <dbReference type="ChEBI" id="CHEBI:18420"/>
        <label>4</label>
    </ligand>
</feature>
<evidence type="ECO:0000256" key="2">
    <source>
        <dbReference type="HAMAP-Rule" id="MF_02128"/>
    </source>
</evidence>
<dbReference type="Pfam" id="PF00586">
    <property type="entry name" value="AIRS"/>
    <property type="match status" value="1"/>
</dbReference>
<evidence type="ECO:0000259" key="3">
    <source>
        <dbReference type="Pfam" id="PF00586"/>
    </source>
</evidence>
<dbReference type="PIRSF" id="PIRSF005303">
    <property type="entry name" value="Thiam_monoph_kin"/>
    <property type="match status" value="1"/>
</dbReference>
<dbReference type="InterPro" id="IPR036676">
    <property type="entry name" value="PurM-like_C_sf"/>
</dbReference>
<dbReference type="Pfam" id="PF02769">
    <property type="entry name" value="AIRS_C"/>
    <property type="match status" value="1"/>
</dbReference>
<feature type="binding site" evidence="2">
    <location>
        <position position="210"/>
    </location>
    <ligand>
        <name>ATP</name>
        <dbReference type="ChEBI" id="CHEBI:30616"/>
    </ligand>
</feature>
<keyword evidence="1 2" id="KW-0784">Thiamine biosynthesis</keyword>
<reference evidence="5 6" key="1">
    <citation type="submission" date="2024-11" db="EMBL/GenBank/DDBJ databases">
        <authorList>
            <person name="Mikucki A.G."/>
            <person name="Kahler C.M."/>
        </authorList>
    </citation>
    <scope>NUCLEOTIDE SEQUENCE [LARGE SCALE GENOMIC DNA]</scope>
    <source>
        <strain evidence="5 6">EXNM717</strain>
    </source>
</reference>
<comment type="caution">
    <text evidence="2">Lacks conserved residue(s) required for the propagation of feature annotation.</text>
</comment>
<sequence length="319" mass="34702">MTEFDFIRRYLKKQQDDAQVVLGIGDDAAIIRPQVGFDLCFSSDMLLKGRHFFADVQPDDLAWKVLAVNISDMAAMGATPRWVLLSVGLPELDESWLHRFCNNLFDLAQRFGVTLIGGDTTRGDLVFNVTIIGELPTGKALRRDAAKEGDDIWVSGQIGLAAAGLNHCLGKCVLTEQIAEKCKKALLRPMPRVKLGQNLLSIAHAAQDVSDGLAQDVGHILKASAVGAELWVDSLPSLSELKQSLSRQQWLEYTLSGGDDYELVFTAPTSCRKAVIMAGKESGTAVTRIGRITDTGRLKIISSGGDEVKLTTQGFDHFG</sequence>
<evidence type="ECO:0000259" key="4">
    <source>
        <dbReference type="Pfam" id="PF02769"/>
    </source>
</evidence>
<comment type="catalytic activity">
    <reaction evidence="2">
        <text>thiamine phosphate + ATP = thiamine diphosphate + ADP</text>
        <dbReference type="Rhea" id="RHEA:15913"/>
        <dbReference type="ChEBI" id="CHEBI:30616"/>
        <dbReference type="ChEBI" id="CHEBI:37575"/>
        <dbReference type="ChEBI" id="CHEBI:58937"/>
        <dbReference type="ChEBI" id="CHEBI:456216"/>
        <dbReference type="EC" id="2.7.4.16"/>
    </reaction>
</comment>
<keyword evidence="2" id="KW-0067">ATP-binding</keyword>
<feature type="binding site" evidence="2">
    <location>
        <begin position="118"/>
        <end position="119"/>
    </location>
    <ligand>
        <name>ATP</name>
        <dbReference type="ChEBI" id="CHEBI:30616"/>
    </ligand>
</feature>
<feature type="domain" description="PurM-like N-terminal" evidence="3">
    <location>
        <begin position="25"/>
        <end position="134"/>
    </location>
</feature>
<name>A0ABW8Q4D9_9NEIS</name>
<feature type="binding site" evidence="2">
    <location>
        <position position="72"/>
    </location>
    <ligand>
        <name>Mg(2+)</name>
        <dbReference type="ChEBI" id="CHEBI:18420"/>
        <label>3</label>
    </ligand>
</feature>